<keyword evidence="1" id="KW-0472">Membrane</keyword>
<proteinExistence type="predicted"/>
<gene>
    <name evidence="2" type="ORF">GCM10009727_05590</name>
</gene>
<evidence type="ECO:0000313" key="3">
    <source>
        <dbReference type="Proteomes" id="UP001501020"/>
    </source>
</evidence>
<organism evidence="2 3">
    <name type="scientific">Actinomadura napierensis</name>
    <dbReference type="NCBI Taxonomy" id="267854"/>
    <lineage>
        <taxon>Bacteria</taxon>
        <taxon>Bacillati</taxon>
        <taxon>Actinomycetota</taxon>
        <taxon>Actinomycetes</taxon>
        <taxon>Streptosporangiales</taxon>
        <taxon>Thermomonosporaceae</taxon>
        <taxon>Actinomadura</taxon>
    </lineage>
</organism>
<sequence length="105" mass="11724">MELIVTLVVAFPLGFFVRSRATAYIAYIAVHSFVFSFQDTELVGEWSGGDYSAFPKDRGSVPWSYGLVNVAIYAAGFGLVTLDHAVRTRVRRRVSQAWAHLDVPR</sequence>
<evidence type="ECO:0000256" key="1">
    <source>
        <dbReference type="SAM" id="Phobius"/>
    </source>
</evidence>
<evidence type="ECO:0008006" key="4">
    <source>
        <dbReference type="Google" id="ProtNLM"/>
    </source>
</evidence>
<dbReference type="Proteomes" id="UP001501020">
    <property type="component" value="Unassembled WGS sequence"/>
</dbReference>
<reference evidence="2 3" key="1">
    <citation type="journal article" date="2019" name="Int. J. Syst. Evol. Microbiol.">
        <title>The Global Catalogue of Microorganisms (GCM) 10K type strain sequencing project: providing services to taxonomists for standard genome sequencing and annotation.</title>
        <authorList>
            <consortium name="The Broad Institute Genomics Platform"/>
            <consortium name="The Broad Institute Genome Sequencing Center for Infectious Disease"/>
            <person name="Wu L."/>
            <person name="Ma J."/>
        </authorList>
    </citation>
    <scope>NUCLEOTIDE SEQUENCE [LARGE SCALE GENOMIC DNA]</scope>
    <source>
        <strain evidence="2 3">JCM 13850</strain>
    </source>
</reference>
<dbReference type="RefSeq" id="WP_344261020.1">
    <property type="nucleotide sequence ID" value="NZ_BAAAMR010000003.1"/>
</dbReference>
<feature type="transmembrane region" description="Helical" evidence="1">
    <location>
        <begin position="63"/>
        <end position="82"/>
    </location>
</feature>
<keyword evidence="1" id="KW-1133">Transmembrane helix</keyword>
<evidence type="ECO:0000313" key="2">
    <source>
        <dbReference type="EMBL" id="GAA2120688.1"/>
    </source>
</evidence>
<name>A0ABN2Y264_9ACTN</name>
<protein>
    <recommendedName>
        <fullName evidence="4">Integral membrane protein</fullName>
    </recommendedName>
</protein>
<dbReference type="EMBL" id="BAAAMR010000003">
    <property type="protein sequence ID" value="GAA2120688.1"/>
    <property type="molecule type" value="Genomic_DNA"/>
</dbReference>
<keyword evidence="3" id="KW-1185">Reference proteome</keyword>
<keyword evidence="1" id="KW-0812">Transmembrane</keyword>
<comment type="caution">
    <text evidence="2">The sequence shown here is derived from an EMBL/GenBank/DDBJ whole genome shotgun (WGS) entry which is preliminary data.</text>
</comment>
<accession>A0ABN2Y264</accession>